<dbReference type="InterPro" id="IPR010982">
    <property type="entry name" value="Lambda_DNA-bd_dom_sf"/>
</dbReference>
<dbReference type="Gene3D" id="1.10.260.40">
    <property type="entry name" value="lambda repressor-like DNA-binding domains"/>
    <property type="match status" value="1"/>
</dbReference>
<accession>A0A6N7LTN5</accession>
<dbReference type="EMBL" id="WIRE01000001">
    <property type="protein sequence ID" value="MQX52365.1"/>
    <property type="molecule type" value="Genomic_DNA"/>
</dbReference>
<reference evidence="2 3" key="1">
    <citation type="submission" date="2019-10" db="EMBL/GenBank/DDBJ databases">
        <title>Alcanivorax sp.PA15-N-34 draft genome sequence.</title>
        <authorList>
            <person name="Liao X."/>
            <person name="Shao Z."/>
        </authorList>
    </citation>
    <scope>NUCLEOTIDE SEQUENCE [LARGE SCALE GENOMIC DNA]</scope>
    <source>
        <strain evidence="2 3">PA15-N-34</strain>
    </source>
</reference>
<gene>
    <name evidence="2" type="ORF">GFN93_03835</name>
</gene>
<proteinExistence type="predicted"/>
<dbReference type="SUPFAM" id="SSF47413">
    <property type="entry name" value="lambda repressor-like DNA-binding domains"/>
    <property type="match status" value="1"/>
</dbReference>
<dbReference type="InterPro" id="IPR001387">
    <property type="entry name" value="Cro/C1-type_HTH"/>
</dbReference>
<evidence type="ECO:0000313" key="2">
    <source>
        <dbReference type="EMBL" id="MQX52365.1"/>
    </source>
</evidence>
<dbReference type="GO" id="GO:0003677">
    <property type="term" value="F:DNA binding"/>
    <property type="evidence" value="ECO:0007669"/>
    <property type="project" value="InterPro"/>
</dbReference>
<dbReference type="AlphaFoldDB" id="A0A6N7LTN5"/>
<dbReference type="PROSITE" id="PS50943">
    <property type="entry name" value="HTH_CROC1"/>
    <property type="match status" value="1"/>
</dbReference>
<dbReference type="Pfam" id="PF01381">
    <property type="entry name" value="HTH_3"/>
    <property type="match status" value="1"/>
</dbReference>
<sequence length="377" mass="43211">MNVMYVECMLRSSTYQGRSKTMARDIELDTTILKETRGSLSQEAVAERVGISREAYHRLEKRGTCLKTTAEKIAEFLGVTVKHLQGLERDELFSPFFCEVQHPGIDEGRPQQHLFNKDSEVVPFIKDYIDCERPVPVKDMTGGRLPEFPTGPIPSWSISPDSKEGSLQIPIRNSGEQFVEFVLKELHYSQTTGYIWRPMTQWPKHALGRDIRRILSNFYPEFYDNGKHIGEQTQFMVSLRVYEEVGPANTVFLQDETLVLWFIVSLCRNMPECTVNAFSIEGGISLDLMLKQPYCNAHISITRVHTDDLSIAPFPRTWGQRIAVALELDKNPQFGKIGSSENKALPKLSELMDCIEEVKEVYEHRRQNLKAAEFRES</sequence>
<protein>
    <submittedName>
        <fullName evidence="2">Helix-turn-helix domain-containing protein</fullName>
    </submittedName>
</protein>
<dbReference type="Proteomes" id="UP000469421">
    <property type="component" value="Unassembled WGS sequence"/>
</dbReference>
<feature type="domain" description="HTH cro/C1-type" evidence="1">
    <location>
        <begin position="40"/>
        <end position="84"/>
    </location>
</feature>
<comment type="caution">
    <text evidence="2">The sequence shown here is derived from an EMBL/GenBank/DDBJ whole genome shotgun (WGS) entry which is preliminary data.</text>
</comment>
<dbReference type="CDD" id="cd00093">
    <property type="entry name" value="HTH_XRE"/>
    <property type="match status" value="1"/>
</dbReference>
<dbReference type="SMART" id="SM00530">
    <property type="entry name" value="HTH_XRE"/>
    <property type="match status" value="1"/>
</dbReference>
<keyword evidence="3" id="KW-1185">Reference proteome</keyword>
<evidence type="ECO:0000259" key="1">
    <source>
        <dbReference type="PROSITE" id="PS50943"/>
    </source>
</evidence>
<organism evidence="2 3">
    <name type="scientific">Alcanivorax sediminis</name>
    <dbReference type="NCBI Taxonomy" id="2663008"/>
    <lineage>
        <taxon>Bacteria</taxon>
        <taxon>Pseudomonadati</taxon>
        <taxon>Pseudomonadota</taxon>
        <taxon>Gammaproteobacteria</taxon>
        <taxon>Oceanospirillales</taxon>
        <taxon>Alcanivoracaceae</taxon>
        <taxon>Alcanivorax</taxon>
    </lineage>
</organism>
<name>A0A6N7LTN5_9GAMM</name>
<evidence type="ECO:0000313" key="3">
    <source>
        <dbReference type="Proteomes" id="UP000469421"/>
    </source>
</evidence>